<evidence type="ECO:0000313" key="2">
    <source>
        <dbReference type="Proteomes" id="UP000197277"/>
    </source>
</evidence>
<evidence type="ECO:0000313" key="1">
    <source>
        <dbReference type="EMBL" id="OWP61717.1"/>
    </source>
</evidence>
<protein>
    <submittedName>
        <fullName evidence="1">Uncharacterized protein</fullName>
    </submittedName>
</protein>
<keyword evidence="2" id="KW-1185">Reference proteome</keyword>
<sequence>MKKPTQSMADMLMQSVAAPSVTVAPTAASPMPEAGEKLVAFGQRITATHKEQLSRLAFWSRRNERLLLDRALSEFFARQDPDLLRPIPKE</sequence>
<dbReference type="AlphaFoldDB" id="A0A246FGQ7"/>
<dbReference type="EMBL" id="NIRR01000047">
    <property type="protein sequence ID" value="OWP61717.1"/>
    <property type="molecule type" value="Genomic_DNA"/>
</dbReference>
<dbReference type="RefSeq" id="WP_088465852.1">
    <property type="nucleotide sequence ID" value="NZ_NIRR01000047.1"/>
</dbReference>
<name>A0A246FGQ7_9BACT</name>
<comment type="caution">
    <text evidence="1">The sequence shown here is derived from an EMBL/GenBank/DDBJ whole genome shotgun (WGS) entry which is preliminary data.</text>
</comment>
<organism evidence="1 2">
    <name type="scientific">Hymenobacter amundsenii</name>
    <dbReference type="NCBI Taxonomy" id="2006685"/>
    <lineage>
        <taxon>Bacteria</taxon>
        <taxon>Pseudomonadati</taxon>
        <taxon>Bacteroidota</taxon>
        <taxon>Cytophagia</taxon>
        <taxon>Cytophagales</taxon>
        <taxon>Hymenobacteraceae</taxon>
        <taxon>Hymenobacter</taxon>
    </lineage>
</organism>
<accession>A0A246FGQ7</accession>
<dbReference type="Proteomes" id="UP000197277">
    <property type="component" value="Unassembled WGS sequence"/>
</dbReference>
<gene>
    <name evidence="1" type="ORF">CDA63_18015</name>
</gene>
<proteinExistence type="predicted"/>
<reference evidence="1 2" key="1">
    <citation type="submission" date="2017-06" db="EMBL/GenBank/DDBJ databases">
        <title>Hymenobacter amundsenii sp. nov. isolated from regoliths in Antarctica.</title>
        <authorList>
            <person name="Sedlacek I."/>
            <person name="Kralova S."/>
            <person name="Pantucek R."/>
            <person name="Svec P."/>
            <person name="Holochova P."/>
            <person name="Stankova E."/>
            <person name="Vrbovska V."/>
            <person name="Busse H.-J."/>
        </authorList>
    </citation>
    <scope>NUCLEOTIDE SEQUENCE [LARGE SCALE GENOMIC DNA]</scope>
    <source>
        <strain evidence="1 2">CCM 8682</strain>
    </source>
</reference>
<dbReference type="OrthoDB" id="885920at2"/>